<keyword evidence="14" id="KW-1185">Reference proteome</keyword>
<organism evidence="13 14">
    <name type="scientific">Triplophysa rosa</name>
    <name type="common">Cave loach</name>
    <dbReference type="NCBI Taxonomy" id="992332"/>
    <lineage>
        <taxon>Eukaryota</taxon>
        <taxon>Metazoa</taxon>
        <taxon>Chordata</taxon>
        <taxon>Craniata</taxon>
        <taxon>Vertebrata</taxon>
        <taxon>Euteleostomi</taxon>
        <taxon>Actinopterygii</taxon>
        <taxon>Neopterygii</taxon>
        <taxon>Teleostei</taxon>
        <taxon>Ostariophysi</taxon>
        <taxon>Cypriniformes</taxon>
        <taxon>Nemacheilidae</taxon>
        <taxon>Triplophysa</taxon>
    </lineage>
</organism>
<evidence type="ECO:0000256" key="3">
    <source>
        <dbReference type="ARBA" id="ARBA00022448"/>
    </source>
</evidence>
<keyword evidence="6" id="KW-0375">Hydrogen ion transport</keyword>
<dbReference type="InterPro" id="IPR004878">
    <property type="entry name" value="Otopetrin"/>
</dbReference>
<keyword evidence="7 12" id="KW-1133">Transmembrane helix</keyword>
<protein>
    <submittedName>
        <fullName evidence="13">Otopetrin-3-like</fullName>
    </submittedName>
</protein>
<dbReference type="OrthoDB" id="6429739at2759"/>
<evidence type="ECO:0000256" key="1">
    <source>
        <dbReference type="ARBA" id="ARBA00004651"/>
    </source>
</evidence>
<dbReference type="Proteomes" id="UP001059041">
    <property type="component" value="Linkage Group LG18"/>
</dbReference>
<keyword evidence="5 12" id="KW-0812">Transmembrane</keyword>
<keyword evidence="4" id="KW-1003">Cell membrane</keyword>
<feature type="transmembrane region" description="Helical" evidence="12">
    <location>
        <begin position="119"/>
        <end position="141"/>
    </location>
</feature>
<feature type="transmembrane region" description="Helical" evidence="12">
    <location>
        <begin position="333"/>
        <end position="356"/>
    </location>
</feature>
<feature type="transmembrane region" description="Helical" evidence="12">
    <location>
        <begin position="153"/>
        <end position="171"/>
    </location>
</feature>
<evidence type="ECO:0000256" key="9">
    <source>
        <dbReference type="ARBA" id="ARBA00023136"/>
    </source>
</evidence>
<dbReference type="Pfam" id="PF03189">
    <property type="entry name" value="Otopetrin"/>
    <property type="match status" value="2"/>
</dbReference>
<evidence type="ECO:0000256" key="4">
    <source>
        <dbReference type="ARBA" id="ARBA00022475"/>
    </source>
</evidence>
<keyword evidence="10" id="KW-0407">Ion channel</keyword>
<feature type="transmembrane region" description="Helical" evidence="12">
    <location>
        <begin position="386"/>
        <end position="409"/>
    </location>
</feature>
<sequence length="581" mass="64639">MVGNSEIELSSVDHTSDLDRDENPVVSSVEDDDGLEPVVLRVPSGRGLISGLLGLNIVLFGGSLVTGDAFQPVRFMEPAVFVLVLMVLSLMWMLWYLLWARRQPDISPHTDHHAGGATVTGVLILFAACSLLLCVFMMGYNIVLSSCLSTSKLLLPFFETPFLFMQTYLLWAHSKDCIHKHTILTRCGLMLILSTDVLLWLRAVTEDTIHMEIEMEKQITNDINNTDWDNDTLCRCAAQPVCVVLRKGYEVLYPFNMEFCLLAGSMLYVMWKNVSRHTAGAHQAHNITLNVMRRGGILLGPVLGLLVLLTGGTVFVLYQMWVGQQARRDTAFLLFYSFHLGLIPIMVLSSLSAAIIQRTQMTADGHSDDVKHELAHMKNPTRSLDVVLLLGAALGQLSLSYLSLVAGLSLGPNGIMGELDLSFSILSLLELLVQNVFIIQGLQTHGHAHAKRLKNNSNRKKTARGQREENIIYKQGERVPDPIGSDAIFGEGNDSPGQQKDCDHHNWSRRIIKEICAFLILSNIMLWVIPAFGAHPQFENGVGKQFFGFVAWFVLMNLGQPLIVFYRMHSVGVLMEILISA</sequence>
<evidence type="ECO:0000256" key="5">
    <source>
        <dbReference type="ARBA" id="ARBA00022692"/>
    </source>
</evidence>
<evidence type="ECO:0000256" key="6">
    <source>
        <dbReference type="ARBA" id="ARBA00022781"/>
    </source>
</evidence>
<dbReference type="EMBL" id="JAFHDT010000018">
    <property type="protein sequence ID" value="KAI7796683.1"/>
    <property type="molecule type" value="Genomic_DNA"/>
</dbReference>
<feature type="compositionally biased region" description="Basic and acidic residues" evidence="11">
    <location>
        <begin position="14"/>
        <end position="23"/>
    </location>
</feature>
<evidence type="ECO:0000313" key="13">
    <source>
        <dbReference type="EMBL" id="KAI7796683.1"/>
    </source>
</evidence>
<feature type="transmembrane region" description="Helical" evidence="12">
    <location>
        <begin position="546"/>
        <end position="566"/>
    </location>
</feature>
<reference evidence="13" key="1">
    <citation type="submission" date="2021-02" db="EMBL/GenBank/DDBJ databases">
        <title>Comparative genomics reveals that relaxation of natural selection precedes convergent phenotypic evolution of cavefish.</title>
        <authorList>
            <person name="Peng Z."/>
        </authorList>
    </citation>
    <scope>NUCLEOTIDE SEQUENCE</scope>
    <source>
        <tissue evidence="13">Muscle</tissue>
    </source>
</reference>
<gene>
    <name evidence="13" type="ORF">IRJ41_003980</name>
</gene>
<feature type="transmembrane region" description="Helical" evidence="12">
    <location>
        <begin position="79"/>
        <end position="98"/>
    </location>
</feature>
<evidence type="ECO:0000313" key="14">
    <source>
        <dbReference type="Proteomes" id="UP001059041"/>
    </source>
</evidence>
<dbReference type="PANTHER" id="PTHR21522">
    <property type="entry name" value="PROTON CHANNEL OTOP"/>
    <property type="match status" value="1"/>
</dbReference>
<proteinExistence type="inferred from homology"/>
<accession>A0A9W7WGE9</accession>
<feature type="transmembrane region" description="Helical" evidence="12">
    <location>
        <begin position="297"/>
        <end position="321"/>
    </location>
</feature>
<keyword evidence="8" id="KW-0406">Ion transport</keyword>
<dbReference type="AlphaFoldDB" id="A0A9W7WGE9"/>
<feature type="transmembrane region" description="Helical" evidence="12">
    <location>
        <begin position="515"/>
        <end position="534"/>
    </location>
</feature>
<evidence type="ECO:0000256" key="8">
    <source>
        <dbReference type="ARBA" id="ARBA00023065"/>
    </source>
</evidence>
<feature type="transmembrane region" description="Helical" evidence="12">
    <location>
        <begin position="183"/>
        <end position="201"/>
    </location>
</feature>
<dbReference type="GO" id="GO:0005886">
    <property type="term" value="C:plasma membrane"/>
    <property type="evidence" value="ECO:0007669"/>
    <property type="project" value="UniProtKB-SubCell"/>
</dbReference>
<evidence type="ECO:0000256" key="10">
    <source>
        <dbReference type="ARBA" id="ARBA00023303"/>
    </source>
</evidence>
<evidence type="ECO:0000256" key="11">
    <source>
        <dbReference type="SAM" id="MobiDB-lite"/>
    </source>
</evidence>
<feature type="transmembrane region" description="Helical" evidence="12">
    <location>
        <begin position="48"/>
        <end position="67"/>
    </location>
</feature>
<comment type="caution">
    <text evidence="13">The sequence shown here is derived from an EMBL/GenBank/DDBJ whole genome shotgun (WGS) entry which is preliminary data.</text>
</comment>
<dbReference type="GO" id="GO:0015252">
    <property type="term" value="F:proton channel activity"/>
    <property type="evidence" value="ECO:0007669"/>
    <property type="project" value="InterPro"/>
</dbReference>
<name>A0A9W7WGE9_TRIRA</name>
<keyword evidence="9 12" id="KW-0472">Membrane</keyword>
<feature type="transmembrane region" description="Helical" evidence="12">
    <location>
        <begin position="421"/>
        <end position="442"/>
    </location>
</feature>
<evidence type="ECO:0000256" key="12">
    <source>
        <dbReference type="SAM" id="Phobius"/>
    </source>
</evidence>
<feature type="region of interest" description="Disordered" evidence="11">
    <location>
        <begin position="1"/>
        <end position="30"/>
    </location>
</feature>
<comment type="subcellular location">
    <subcellularLocation>
        <location evidence="1">Cell membrane</location>
        <topology evidence="1">Multi-pass membrane protein</topology>
    </subcellularLocation>
</comment>
<keyword evidence="3" id="KW-0813">Transport</keyword>
<dbReference type="PANTHER" id="PTHR21522:SF36">
    <property type="entry name" value="PROTON CHANNEL OTOP3"/>
    <property type="match status" value="1"/>
</dbReference>
<evidence type="ECO:0000256" key="2">
    <source>
        <dbReference type="ARBA" id="ARBA00006513"/>
    </source>
</evidence>
<evidence type="ECO:0000256" key="7">
    <source>
        <dbReference type="ARBA" id="ARBA00022989"/>
    </source>
</evidence>
<comment type="similarity">
    <text evidence="2">Belongs to the otopetrin family.</text>
</comment>